<evidence type="ECO:0000313" key="1">
    <source>
        <dbReference type="EMBL" id="PDX61994.1"/>
    </source>
</evidence>
<dbReference type="Proteomes" id="UP000220959">
    <property type="component" value="Unassembled WGS sequence"/>
</dbReference>
<proteinExistence type="predicted"/>
<accession>A0ACC9D275</accession>
<comment type="caution">
    <text evidence="1">The sequence shown here is derived from an EMBL/GenBank/DDBJ whole genome shotgun (WGS) entry which is preliminary data.</text>
</comment>
<reference evidence="1 2" key="1">
    <citation type="journal article" date="2017" name="Front. Microbiol.">
        <title>New Insights into the Diversity of the Genus Faecalibacterium.</title>
        <authorList>
            <person name="Benevides L."/>
            <person name="Burman S."/>
            <person name="Martin R."/>
            <person name="Robert V."/>
            <person name="Thomas M."/>
            <person name="Miquel S."/>
            <person name="Chain F."/>
            <person name="Sokol H."/>
            <person name="Bermudez-Humaran L.G."/>
            <person name="Morrison M."/>
            <person name="Langella P."/>
            <person name="Azevedo V.A."/>
            <person name="Chatel J.M."/>
            <person name="Soares S."/>
        </authorList>
    </citation>
    <scope>NUCLEOTIDE SEQUENCE [LARGE SCALE GENOMIC DNA]</scope>
    <source>
        <strain evidence="2">CNCM I-4541</strain>
    </source>
</reference>
<evidence type="ECO:0000313" key="2">
    <source>
        <dbReference type="Proteomes" id="UP000220959"/>
    </source>
</evidence>
<gene>
    <name evidence="1" type="ORF">CGS49_02795</name>
</gene>
<dbReference type="EMBL" id="NMTR01000006">
    <property type="protein sequence ID" value="PDX61994.1"/>
    <property type="molecule type" value="Genomic_DNA"/>
</dbReference>
<sequence>MTVEHIKQLMDACYLAKRARDMLPPLPDGVQPSYIRYLDTIQKLQSQGRRVRVSDLSDALGLPRPGVTRTVKEMEAQGYLQKQVSAEDGRVTYLQLTAAGEQLSREYDADYFRALAPALDGISDADAVCTVRTLEAFYQVMYERRNTLEK</sequence>
<protein>
    <submittedName>
        <fullName evidence="1">MarR family transcriptional regulator</fullName>
    </submittedName>
</protein>
<keyword evidence="2" id="KW-1185">Reference proteome</keyword>
<organism evidence="1 2">
    <name type="scientific">Faecalibacterium langellae</name>
    <dbReference type="NCBI Taxonomy" id="3435293"/>
    <lineage>
        <taxon>Bacteria</taxon>
        <taxon>Bacillati</taxon>
        <taxon>Bacillota</taxon>
        <taxon>Clostridia</taxon>
        <taxon>Eubacteriales</taxon>
        <taxon>Oscillospiraceae</taxon>
        <taxon>Faecalibacterium</taxon>
    </lineage>
</organism>
<name>A0ACC9D275_9FIRM</name>